<evidence type="ECO:0000256" key="2">
    <source>
        <dbReference type="RuleBase" id="RU000682"/>
    </source>
</evidence>
<dbReference type="Gene3D" id="1.10.10.60">
    <property type="entry name" value="Homeodomain-like"/>
    <property type="match status" value="1"/>
</dbReference>
<dbReference type="GO" id="GO:0005634">
    <property type="term" value="C:nucleus"/>
    <property type="evidence" value="ECO:0007669"/>
    <property type="project" value="UniProtKB-SubCell"/>
</dbReference>
<dbReference type="OrthoDB" id="6159439at2759"/>
<dbReference type="PROSITE" id="PS51257">
    <property type="entry name" value="PROKAR_LIPOPROTEIN"/>
    <property type="match status" value="1"/>
</dbReference>
<accession>A0A060SF18</accession>
<dbReference type="AlphaFoldDB" id="A0A060SF18"/>
<dbReference type="SUPFAM" id="SSF46689">
    <property type="entry name" value="Homeodomain-like"/>
    <property type="match status" value="1"/>
</dbReference>
<dbReference type="Pfam" id="PF00046">
    <property type="entry name" value="Homeodomain"/>
    <property type="match status" value="1"/>
</dbReference>
<dbReference type="OMA" id="LKKNCAG"/>
<dbReference type="InterPro" id="IPR001356">
    <property type="entry name" value="HD"/>
</dbReference>
<protein>
    <recommendedName>
        <fullName evidence="4">Homeobox domain-containing protein</fullName>
    </recommendedName>
</protein>
<dbReference type="HOGENOM" id="CLU_931197_0_0_1"/>
<comment type="caution">
    <text evidence="5">The sequence shown here is derived from an EMBL/GenBank/DDBJ whole genome shotgun (WGS) entry which is preliminary data.</text>
</comment>
<feature type="compositionally biased region" description="Basic residues" evidence="3">
    <location>
        <begin position="216"/>
        <end position="227"/>
    </location>
</feature>
<reference evidence="5" key="1">
    <citation type="submission" date="2014-01" db="EMBL/GenBank/DDBJ databases">
        <title>The genome of the white-rot fungus Pycnoporus cinnabarinus: a basidiomycete model with a versatile arsenal for lignocellulosic biomass breakdown.</title>
        <authorList>
            <person name="Levasseur A."/>
            <person name="Lomascolo A."/>
            <person name="Ruiz-Duenas F.J."/>
            <person name="Uzan E."/>
            <person name="Piumi F."/>
            <person name="Kues U."/>
            <person name="Ram A.F.J."/>
            <person name="Murat C."/>
            <person name="Haon M."/>
            <person name="Benoit I."/>
            <person name="Arfi Y."/>
            <person name="Chevret D."/>
            <person name="Drula E."/>
            <person name="Kwon M.J."/>
            <person name="Gouret P."/>
            <person name="Lesage-Meessen L."/>
            <person name="Lombard V."/>
            <person name="Mariette J."/>
            <person name="Noirot C."/>
            <person name="Park J."/>
            <person name="Patyshakuliyeva A."/>
            <person name="Wieneger R.A.B."/>
            <person name="Wosten H.A.B."/>
            <person name="Martin F."/>
            <person name="Coutinho P.M."/>
            <person name="de Vries R."/>
            <person name="Martinez A.T."/>
            <person name="Klopp C."/>
            <person name="Pontarotti P."/>
            <person name="Henrissat B."/>
            <person name="Record E."/>
        </authorList>
    </citation>
    <scope>NUCLEOTIDE SEQUENCE [LARGE SCALE GENOMIC DNA]</scope>
    <source>
        <strain evidence="5">BRFM137</strain>
    </source>
</reference>
<dbReference type="CDD" id="cd00086">
    <property type="entry name" value="homeodomain"/>
    <property type="match status" value="1"/>
</dbReference>
<feature type="DNA-binding region" description="Homeobox" evidence="1">
    <location>
        <begin position="43"/>
        <end position="96"/>
    </location>
</feature>
<dbReference type="InterPro" id="IPR009057">
    <property type="entry name" value="Homeodomain-like_sf"/>
</dbReference>
<name>A0A060SF18_PYCCI</name>
<evidence type="ECO:0000313" key="6">
    <source>
        <dbReference type="Proteomes" id="UP000029665"/>
    </source>
</evidence>
<evidence type="ECO:0000313" key="5">
    <source>
        <dbReference type="EMBL" id="CDO72975.1"/>
    </source>
</evidence>
<dbReference type="EMBL" id="CCBP010000119">
    <property type="protein sequence ID" value="CDO72975.1"/>
    <property type="molecule type" value="Genomic_DNA"/>
</dbReference>
<keyword evidence="6" id="KW-1185">Reference proteome</keyword>
<evidence type="ECO:0000256" key="1">
    <source>
        <dbReference type="PROSITE-ProRule" id="PRU00108"/>
    </source>
</evidence>
<feature type="domain" description="Homeobox" evidence="4">
    <location>
        <begin position="41"/>
        <end position="95"/>
    </location>
</feature>
<dbReference type="Proteomes" id="UP000029665">
    <property type="component" value="Unassembled WGS sequence"/>
</dbReference>
<keyword evidence="1 2" id="KW-0238">DNA-binding</keyword>
<feature type="region of interest" description="Disordered" evidence="3">
    <location>
        <begin position="216"/>
        <end position="296"/>
    </location>
</feature>
<feature type="region of interest" description="Disordered" evidence="3">
    <location>
        <begin position="1"/>
        <end position="25"/>
    </location>
</feature>
<evidence type="ECO:0000256" key="3">
    <source>
        <dbReference type="SAM" id="MobiDB-lite"/>
    </source>
</evidence>
<keyword evidence="1 2" id="KW-0371">Homeobox</keyword>
<gene>
    <name evidence="5" type="ORF">BN946_scf185007.g29</name>
</gene>
<evidence type="ECO:0000259" key="4">
    <source>
        <dbReference type="PROSITE" id="PS50071"/>
    </source>
</evidence>
<organism evidence="5 6">
    <name type="scientific">Pycnoporus cinnabarinus</name>
    <name type="common">Cinnabar-red polypore</name>
    <name type="synonym">Trametes cinnabarina</name>
    <dbReference type="NCBI Taxonomy" id="5643"/>
    <lineage>
        <taxon>Eukaryota</taxon>
        <taxon>Fungi</taxon>
        <taxon>Dikarya</taxon>
        <taxon>Basidiomycota</taxon>
        <taxon>Agaricomycotina</taxon>
        <taxon>Agaricomycetes</taxon>
        <taxon>Polyporales</taxon>
        <taxon>Polyporaceae</taxon>
        <taxon>Trametes</taxon>
    </lineage>
</organism>
<sequence>MALDRSCNTTPPHSPTISACSSTDSIQTAPARYPTGPIATRKRLAPAQTSALVSVFEVKTHPSREERALLAAELGMELKAVNAWFQNKRRTLKKNCAGCGWSKGSLPENKHVRPANGLKALPRSESRISLERVASSHELPYKPKPIFATRALPRVPHTPRRRAAAAETSREIWEYLPSSPPTRPSSPGHAEALLSMACTKRARSLEWACAKARAGRKALKKSSRRSPVKSAVAEDHEDEDEDVPMLVLDEPPADSPSFGGSESDSTEEDEEAITPNVSTEMLPPLVASPDGDSKTLGEDVDMEAAIALLHFTAPKA</sequence>
<dbReference type="GO" id="GO:0003677">
    <property type="term" value="F:DNA binding"/>
    <property type="evidence" value="ECO:0007669"/>
    <property type="project" value="UniProtKB-UniRule"/>
</dbReference>
<comment type="subcellular location">
    <subcellularLocation>
        <location evidence="1 2">Nucleus</location>
    </subcellularLocation>
</comment>
<keyword evidence="1 2" id="KW-0539">Nucleus</keyword>
<proteinExistence type="predicted"/>
<dbReference type="SMART" id="SM00389">
    <property type="entry name" value="HOX"/>
    <property type="match status" value="1"/>
</dbReference>
<dbReference type="PROSITE" id="PS50071">
    <property type="entry name" value="HOMEOBOX_2"/>
    <property type="match status" value="1"/>
</dbReference>